<keyword evidence="3 4" id="KW-0560">Oxidoreductase</keyword>
<dbReference type="NCBIfam" id="TIGR01813">
    <property type="entry name" value="flavo_cyto_c"/>
    <property type="match status" value="1"/>
</dbReference>
<organism evidence="6 7">
    <name type="scientific">Byssochlamys spectabilis</name>
    <name type="common">Paecilomyces variotii</name>
    <dbReference type="NCBI Taxonomy" id="264951"/>
    <lineage>
        <taxon>Eukaryota</taxon>
        <taxon>Fungi</taxon>
        <taxon>Dikarya</taxon>
        <taxon>Ascomycota</taxon>
        <taxon>Pezizomycotina</taxon>
        <taxon>Eurotiomycetes</taxon>
        <taxon>Eurotiomycetidae</taxon>
        <taxon>Eurotiales</taxon>
        <taxon>Thermoascaceae</taxon>
        <taxon>Paecilomyces</taxon>
    </lineage>
</organism>
<dbReference type="GO" id="GO:0016156">
    <property type="term" value="F:fumarate reductase (NADH) activity"/>
    <property type="evidence" value="ECO:0007669"/>
    <property type="project" value="UniProtKB-EC"/>
</dbReference>
<evidence type="ECO:0000256" key="4">
    <source>
        <dbReference type="RuleBase" id="RU366062"/>
    </source>
</evidence>
<evidence type="ECO:0000256" key="3">
    <source>
        <dbReference type="ARBA" id="ARBA00023002"/>
    </source>
</evidence>
<evidence type="ECO:0000259" key="5">
    <source>
        <dbReference type="Pfam" id="PF00890"/>
    </source>
</evidence>
<evidence type="ECO:0000256" key="2">
    <source>
        <dbReference type="ARBA" id="ARBA00022827"/>
    </source>
</evidence>
<dbReference type="RefSeq" id="XP_028485377.1">
    <property type="nucleotide sequence ID" value="XM_028627955.1"/>
</dbReference>
<dbReference type="EMBL" id="RCNU01000005">
    <property type="protein sequence ID" value="RWQ95732.1"/>
    <property type="molecule type" value="Genomic_DNA"/>
</dbReference>
<evidence type="ECO:0000256" key="1">
    <source>
        <dbReference type="ARBA" id="ARBA00022630"/>
    </source>
</evidence>
<gene>
    <name evidence="6" type="ORF">C8Q69DRAFT_402103</name>
</gene>
<dbReference type="InterPro" id="IPR050315">
    <property type="entry name" value="FAD-oxidoreductase_2"/>
</dbReference>
<sequence length="480" mass="51050">MTTTSPALREQCVIVVGSGLAGLAAASQLVTNNVPVHMLERMSKPGGNAIKASSGINGAPTRFQPEPDNLFYDDTIKSAGAAISQGDPDRLLRESLISVLTKSSADAVYWLADEKKVDLSKVCQLGGHSRPRTHRGAGTNPPGRSIIGALLNSLETNSQFHLHTNCKVTNIIRELDEIKGVGFTREDGKTDTLVGPVVVTSGGFAGDSHGMLAKYRPDLAGFPSTNEPREGSQPLLTAVGARLLDMDRVQVHPTGFVDVNSPSSPVKFLAAEALRGEGGILLLPNGSRFVNELGTREYITNIIRNIASPTTGTTTLQQWDLSIVLDEGSAAAVGSSIDFYTWKGLLRKEIVKNLGPGAISSLQTYADAASGKTKDPFGRQHFGHWTLKDVTADSVVYVGKVTPVVHFTMGGVAINERSEVLDKETNQPIRGLWAAGEVTGGIHGDNRLGGSSLLECVIFGRIAGEGAAEFYKENYESGMK</sequence>
<dbReference type="PANTHER" id="PTHR43400:SF12">
    <property type="entry name" value="FUMARATE REDUCTASE"/>
    <property type="match status" value="1"/>
</dbReference>
<comment type="caution">
    <text evidence="6">The sequence shown here is derived from an EMBL/GenBank/DDBJ whole genome shotgun (WGS) entry which is preliminary data.</text>
</comment>
<keyword evidence="2 4" id="KW-0274">FAD</keyword>
<comment type="cofactor">
    <cofactor evidence="4">
        <name>FAD</name>
        <dbReference type="ChEBI" id="CHEBI:57692"/>
    </cofactor>
    <text evidence="4">Binds 1 FAD per monomer.</text>
</comment>
<dbReference type="Gene3D" id="3.90.700.10">
    <property type="entry name" value="Succinate dehydrogenase/fumarate reductase flavoprotein, catalytic domain"/>
    <property type="match status" value="1"/>
</dbReference>
<dbReference type="PANTHER" id="PTHR43400">
    <property type="entry name" value="FUMARATE REDUCTASE"/>
    <property type="match status" value="1"/>
</dbReference>
<name>A0A443HV83_BYSSP</name>
<dbReference type="InterPro" id="IPR036188">
    <property type="entry name" value="FAD/NAD-bd_sf"/>
</dbReference>
<dbReference type="Proteomes" id="UP000283841">
    <property type="component" value="Unassembled WGS sequence"/>
</dbReference>
<keyword evidence="1 4" id="KW-0285">Flavoprotein</keyword>
<dbReference type="VEuPathDB" id="FungiDB:C8Q69DRAFT_402103"/>
<dbReference type="STRING" id="264951.A0A443HV83"/>
<protein>
    <recommendedName>
        <fullName evidence="4">Fumarate reductase</fullName>
        <ecNumber evidence="4">1.3.1.6</ecNumber>
    </recommendedName>
</protein>
<dbReference type="SUPFAM" id="SSF56425">
    <property type="entry name" value="Succinate dehydrogenase/fumarate reductase flavoprotein, catalytic domain"/>
    <property type="match status" value="1"/>
</dbReference>
<feature type="domain" description="FAD-dependent oxidoreductase 2 FAD-binding" evidence="5">
    <location>
        <begin position="13"/>
        <end position="453"/>
    </location>
</feature>
<keyword evidence="7" id="KW-1185">Reference proteome</keyword>
<reference evidence="6 7" key="1">
    <citation type="journal article" date="2018" name="Front. Microbiol.">
        <title>Genomic and genetic insights into a cosmopolitan fungus, Paecilomyces variotii (Eurotiales).</title>
        <authorList>
            <person name="Urquhart A.S."/>
            <person name="Mondo S.J."/>
            <person name="Makela M.R."/>
            <person name="Hane J.K."/>
            <person name="Wiebenga A."/>
            <person name="He G."/>
            <person name="Mihaltcheva S."/>
            <person name="Pangilinan J."/>
            <person name="Lipzen A."/>
            <person name="Barry K."/>
            <person name="de Vries R.P."/>
            <person name="Grigoriev I.V."/>
            <person name="Idnurm A."/>
        </authorList>
    </citation>
    <scope>NUCLEOTIDE SEQUENCE [LARGE SCALE GENOMIC DNA]</scope>
    <source>
        <strain evidence="6 7">CBS 101075</strain>
    </source>
</reference>
<dbReference type="AlphaFoldDB" id="A0A443HV83"/>
<comment type="similarity">
    <text evidence="4">Belongs to the FAD-dependent oxidoreductase 2 family. FRD/SDH subfamily.</text>
</comment>
<evidence type="ECO:0000313" key="7">
    <source>
        <dbReference type="Proteomes" id="UP000283841"/>
    </source>
</evidence>
<dbReference type="InterPro" id="IPR003953">
    <property type="entry name" value="FAD-dep_OxRdtase_2_FAD-bd"/>
</dbReference>
<dbReference type="Pfam" id="PF00890">
    <property type="entry name" value="FAD_binding_2"/>
    <property type="match status" value="1"/>
</dbReference>
<comment type="catalytic activity">
    <reaction evidence="4">
        <text>succinate + NAD(+) = fumarate + NADH + H(+)</text>
        <dbReference type="Rhea" id="RHEA:18281"/>
        <dbReference type="ChEBI" id="CHEBI:15378"/>
        <dbReference type="ChEBI" id="CHEBI:29806"/>
        <dbReference type="ChEBI" id="CHEBI:30031"/>
        <dbReference type="ChEBI" id="CHEBI:57540"/>
        <dbReference type="ChEBI" id="CHEBI:57945"/>
        <dbReference type="EC" id="1.3.1.6"/>
    </reaction>
</comment>
<comment type="function">
    <text evidence="4">Irreversibly catalyzes the reduction of fumarate to succinate.</text>
</comment>
<dbReference type="InterPro" id="IPR027477">
    <property type="entry name" value="Succ_DH/fumarate_Rdtase_cat_sf"/>
</dbReference>
<accession>A0A443HV83</accession>
<dbReference type="InterPro" id="IPR010960">
    <property type="entry name" value="Flavocytochrome_c"/>
</dbReference>
<dbReference type="Gene3D" id="3.50.50.60">
    <property type="entry name" value="FAD/NAD(P)-binding domain"/>
    <property type="match status" value="1"/>
</dbReference>
<proteinExistence type="inferred from homology"/>
<dbReference type="GO" id="GO:0010181">
    <property type="term" value="F:FMN binding"/>
    <property type="evidence" value="ECO:0007669"/>
    <property type="project" value="InterPro"/>
</dbReference>
<dbReference type="GeneID" id="39597232"/>
<dbReference type="SUPFAM" id="SSF51905">
    <property type="entry name" value="FAD/NAD(P)-binding domain"/>
    <property type="match status" value="1"/>
</dbReference>
<dbReference type="EC" id="1.3.1.6" evidence="4"/>
<evidence type="ECO:0000313" key="6">
    <source>
        <dbReference type="EMBL" id="RWQ95732.1"/>
    </source>
</evidence>